<dbReference type="PROSITE" id="PS50011">
    <property type="entry name" value="PROTEIN_KINASE_DOM"/>
    <property type="match status" value="1"/>
</dbReference>
<proteinExistence type="inferred from homology"/>
<feature type="binding site" evidence="8">
    <location>
        <begin position="93"/>
        <end position="95"/>
    </location>
    <ligand>
        <name>ATP</name>
        <dbReference type="ChEBI" id="CHEBI:30616"/>
    </ligand>
</feature>
<dbReference type="FunFam" id="1.10.510.10:FF:000571">
    <property type="entry name" value="Maternal embryonic leucine zipper kinase"/>
    <property type="match status" value="1"/>
</dbReference>
<dbReference type="GO" id="GO:0004674">
    <property type="term" value="F:protein serine/threonine kinase activity"/>
    <property type="evidence" value="ECO:0007669"/>
    <property type="project" value="UniProtKB-KW"/>
</dbReference>
<reference evidence="14" key="1">
    <citation type="submission" date="2023-07" db="EMBL/GenBank/DDBJ databases">
        <authorList>
            <consortium name="AG Swart"/>
            <person name="Singh M."/>
            <person name="Singh A."/>
            <person name="Seah K."/>
            <person name="Emmerich C."/>
        </authorList>
    </citation>
    <scope>NUCLEOTIDE SEQUENCE</scope>
    <source>
        <strain evidence="14">DP1</strain>
    </source>
</reference>
<feature type="active site" description="Proton acceptor" evidence="7">
    <location>
        <position position="138"/>
    </location>
</feature>
<dbReference type="InterPro" id="IPR030616">
    <property type="entry name" value="Aur-like"/>
</dbReference>
<feature type="compositionally biased region" description="Polar residues" evidence="12">
    <location>
        <begin position="320"/>
        <end position="330"/>
    </location>
</feature>
<feature type="region of interest" description="Disordered" evidence="12">
    <location>
        <begin position="320"/>
        <end position="339"/>
    </location>
</feature>
<dbReference type="InterPro" id="IPR008271">
    <property type="entry name" value="Ser/Thr_kinase_AS"/>
</dbReference>
<keyword evidence="5" id="KW-0418">Kinase</keyword>
<feature type="domain" description="Protein kinase" evidence="13">
    <location>
        <begin position="9"/>
        <end position="277"/>
    </location>
</feature>
<dbReference type="InterPro" id="IPR017441">
    <property type="entry name" value="Protein_kinase_ATP_BS"/>
</dbReference>
<dbReference type="Pfam" id="PF00069">
    <property type="entry name" value="Pkinase"/>
    <property type="match status" value="1"/>
</dbReference>
<evidence type="ECO:0000256" key="7">
    <source>
        <dbReference type="PIRSR" id="PIRSR630616-1"/>
    </source>
</evidence>
<dbReference type="EMBL" id="CAMPGE010007431">
    <property type="protein sequence ID" value="CAI2366348.1"/>
    <property type="molecule type" value="Genomic_DNA"/>
</dbReference>
<evidence type="ECO:0000256" key="5">
    <source>
        <dbReference type="ARBA" id="ARBA00022777"/>
    </source>
</evidence>
<feature type="cross-link" description="Glycyl lysine isopeptide (Lys-Gly) (interchain with G-Cter in SUMO2)" evidence="9">
    <location>
        <position position="140"/>
    </location>
</feature>
<evidence type="ECO:0000256" key="4">
    <source>
        <dbReference type="ARBA" id="ARBA00022741"/>
    </source>
</evidence>
<evidence type="ECO:0000256" key="6">
    <source>
        <dbReference type="ARBA" id="ARBA00022840"/>
    </source>
</evidence>
<dbReference type="SUPFAM" id="SSF56112">
    <property type="entry name" value="Protein kinase-like (PK-like)"/>
    <property type="match status" value="1"/>
</dbReference>
<dbReference type="GO" id="GO:0005524">
    <property type="term" value="F:ATP binding"/>
    <property type="evidence" value="ECO:0007669"/>
    <property type="project" value="UniProtKB-UniRule"/>
</dbReference>
<evidence type="ECO:0000256" key="2">
    <source>
        <dbReference type="ARBA" id="ARBA00022527"/>
    </source>
</evidence>
<gene>
    <name evidence="14" type="ORF">ECRASSUSDP1_LOCUS7621</name>
</gene>
<dbReference type="Proteomes" id="UP001295684">
    <property type="component" value="Unassembled WGS sequence"/>
</dbReference>
<comment type="caution">
    <text evidence="14">The sequence shown here is derived from an EMBL/GenBank/DDBJ whole genome shotgun (WGS) entry which is preliminary data.</text>
</comment>
<evidence type="ECO:0000256" key="3">
    <source>
        <dbReference type="ARBA" id="ARBA00022679"/>
    </source>
</evidence>
<feature type="binding site" evidence="8 10">
    <location>
        <position position="38"/>
    </location>
    <ligand>
        <name>ATP</name>
        <dbReference type="ChEBI" id="CHEBI:30616"/>
    </ligand>
</feature>
<evidence type="ECO:0000256" key="12">
    <source>
        <dbReference type="SAM" id="MobiDB-lite"/>
    </source>
</evidence>
<keyword evidence="4 8" id="KW-0547">Nucleotide-binding</keyword>
<dbReference type="InterPro" id="IPR011009">
    <property type="entry name" value="Kinase-like_dom_sf"/>
</dbReference>
<dbReference type="SMART" id="SM00220">
    <property type="entry name" value="S_TKc"/>
    <property type="match status" value="1"/>
</dbReference>
<protein>
    <recommendedName>
        <fullName evidence="13">Protein kinase domain-containing protein</fullName>
    </recommendedName>
</protein>
<keyword evidence="3" id="KW-0808">Transferase</keyword>
<dbReference type="PROSITE" id="PS00107">
    <property type="entry name" value="PROTEIN_KINASE_ATP"/>
    <property type="match status" value="1"/>
</dbReference>
<feature type="region of interest" description="Disordered" evidence="12">
    <location>
        <begin position="292"/>
        <end position="315"/>
    </location>
</feature>
<organism evidence="14 15">
    <name type="scientific">Euplotes crassus</name>
    <dbReference type="NCBI Taxonomy" id="5936"/>
    <lineage>
        <taxon>Eukaryota</taxon>
        <taxon>Sar</taxon>
        <taxon>Alveolata</taxon>
        <taxon>Ciliophora</taxon>
        <taxon>Intramacronucleata</taxon>
        <taxon>Spirotrichea</taxon>
        <taxon>Hypotrichia</taxon>
        <taxon>Euplotida</taxon>
        <taxon>Euplotidae</taxon>
        <taxon>Moneuplotes</taxon>
    </lineage>
</organism>
<evidence type="ECO:0000256" key="10">
    <source>
        <dbReference type="PROSITE-ProRule" id="PRU10141"/>
    </source>
</evidence>
<name>A0AAD1UFI3_EUPCR</name>
<evidence type="ECO:0000259" key="13">
    <source>
        <dbReference type="PROSITE" id="PS50011"/>
    </source>
</evidence>
<evidence type="ECO:0000313" key="15">
    <source>
        <dbReference type="Proteomes" id="UP001295684"/>
    </source>
</evidence>
<evidence type="ECO:0000256" key="11">
    <source>
        <dbReference type="RuleBase" id="RU000304"/>
    </source>
</evidence>
<comment type="subunit">
    <text evidence="1">Monomer.</text>
</comment>
<keyword evidence="6 8" id="KW-0067">ATP-binding</keyword>
<accession>A0AAD1UFI3</accession>
<comment type="similarity">
    <text evidence="11">Belongs to the protein kinase superfamily.</text>
</comment>
<evidence type="ECO:0000313" key="14">
    <source>
        <dbReference type="EMBL" id="CAI2366348.1"/>
    </source>
</evidence>
<dbReference type="PROSITE" id="PS00108">
    <property type="entry name" value="PROTEIN_KINASE_ST"/>
    <property type="match status" value="1"/>
</dbReference>
<evidence type="ECO:0000256" key="9">
    <source>
        <dbReference type="PIRSR" id="PIRSR630616-3"/>
    </source>
</evidence>
<evidence type="ECO:0000256" key="1">
    <source>
        <dbReference type="ARBA" id="ARBA00011245"/>
    </source>
</evidence>
<sequence>MENSTCGPYECLRTIGTGGFSEVKLAKHVETGEVVALKIMKEMSVDLELVRNEISILQDLNHPNIVNLIGWSEEAILTQPDGQEIPVMYIALELATNGDLCDLIILTGRFIEDHARYYFHQMLEGLDHLHSQGISHRDLKPDNMMLDDEFDLKLADFGFSSNQALNETRRGTGGYMAPEIYTGLEYSGPCIDLFAMGVILFSMVAGNPPFRESSLSDPHYNLIRSNRIDTFWHAHSRSREGGLDFFSEDFRHLINGLLSLNPHERPSLAEIREHPWYTATIPTKEEMFEELEKRRQQIEESNNQSEEEVPDTSEGQTLYTHHQVQRSPSNPEEEKKETSIKRRLVEFTKEVAKYTRFYSTYTESELCNTIACFCKDYAKEYKFDDEEYKVTIKFEAELGEVDFQVSILKVDEKKRCIEVIKQSGDKFDFIEAYNKVKKCLGGQANTTLNG</sequence>
<dbReference type="InterPro" id="IPR000719">
    <property type="entry name" value="Prot_kinase_dom"/>
</dbReference>
<dbReference type="AlphaFoldDB" id="A0AAD1UFI3"/>
<keyword evidence="15" id="KW-1185">Reference proteome</keyword>
<dbReference type="Gene3D" id="1.10.510.10">
    <property type="entry name" value="Transferase(Phosphotransferase) domain 1"/>
    <property type="match status" value="1"/>
</dbReference>
<dbReference type="PANTHER" id="PTHR24350">
    <property type="entry name" value="SERINE/THREONINE-PROTEIN KINASE IAL-RELATED"/>
    <property type="match status" value="1"/>
</dbReference>
<keyword evidence="2 11" id="KW-0723">Serine/threonine-protein kinase</keyword>
<feature type="binding site" evidence="8">
    <location>
        <position position="156"/>
    </location>
    <ligand>
        <name>ATP</name>
        <dbReference type="ChEBI" id="CHEBI:30616"/>
    </ligand>
</feature>
<evidence type="ECO:0000256" key="8">
    <source>
        <dbReference type="PIRSR" id="PIRSR630616-2"/>
    </source>
</evidence>